<reference evidence="2 3" key="1">
    <citation type="submission" date="2024-09" db="EMBL/GenBank/DDBJ databases">
        <authorList>
            <person name="Sun Q."/>
            <person name="Mori K."/>
        </authorList>
    </citation>
    <scope>NUCLEOTIDE SEQUENCE [LARGE SCALE GENOMIC DNA]</scope>
    <source>
        <strain evidence="2 3">CICC 10874</strain>
    </source>
</reference>
<keyword evidence="1" id="KW-0812">Transmembrane</keyword>
<sequence length="158" mass="16404">MNTMWRLIAAGGAVGLAVTAVLDMLLTLHVRARPSVIDGAGLLLLVANALLLCGGLAAAIYLAVRRTRRGMRGVLPILLMITGMQASGAGKQLVKAIDVEGIVNLPNSGYIIPSSLIPAIPSFVGPVLLVLIYLLFGVIFAVGVRMSRHGVTGDRAPA</sequence>
<gene>
    <name evidence="2" type="ORF">ACFFF6_16995</name>
</gene>
<dbReference type="Proteomes" id="UP001589793">
    <property type="component" value="Unassembled WGS sequence"/>
</dbReference>
<accession>A0ABV6RF75</accession>
<feature type="transmembrane region" description="Helical" evidence="1">
    <location>
        <begin position="42"/>
        <end position="64"/>
    </location>
</feature>
<evidence type="ECO:0000313" key="3">
    <source>
        <dbReference type="Proteomes" id="UP001589793"/>
    </source>
</evidence>
<evidence type="ECO:0000256" key="1">
    <source>
        <dbReference type="SAM" id="Phobius"/>
    </source>
</evidence>
<keyword evidence="1" id="KW-0472">Membrane</keyword>
<keyword evidence="3" id="KW-1185">Reference proteome</keyword>
<evidence type="ECO:0000313" key="2">
    <source>
        <dbReference type="EMBL" id="MFC0675648.1"/>
    </source>
</evidence>
<feature type="transmembrane region" description="Helical" evidence="1">
    <location>
        <begin position="123"/>
        <end position="144"/>
    </location>
</feature>
<name>A0ABV6RF75_9MICO</name>
<keyword evidence="1" id="KW-1133">Transmembrane helix</keyword>
<dbReference type="EMBL" id="JBHLSV010000027">
    <property type="protein sequence ID" value="MFC0675648.1"/>
    <property type="molecule type" value="Genomic_DNA"/>
</dbReference>
<organism evidence="2 3">
    <name type="scientific">Brachybacterium hainanense</name>
    <dbReference type="NCBI Taxonomy" id="1541174"/>
    <lineage>
        <taxon>Bacteria</taxon>
        <taxon>Bacillati</taxon>
        <taxon>Actinomycetota</taxon>
        <taxon>Actinomycetes</taxon>
        <taxon>Micrococcales</taxon>
        <taxon>Dermabacteraceae</taxon>
        <taxon>Brachybacterium</taxon>
    </lineage>
</organism>
<feature type="transmembrane region" description="Helical" evidence="1">
    <location>
        <begin position="73"/>
        <end position="90"/>
    </location>
</feature>
<proteinExistence type="predicted"/>
<dbReference type="RefSeq" id="WP_376982678.1">
    <property type="nucleotide sequence ID" value="NZ_JBHLSV010000027.1"/>
</dbReference>
<comment type="caution">
    <text evidence="2">The sequence shown here is derived from an EMBL/GenBank/DDBJ whole genome shotgun (WGS) entry which is preliminary data.</text>
</comment>
<protein>
    <submittedName>
        <fullName evidence="2">Uncharacterized protein</fullName>
    </submittedName>
</protein>